<dbReference type="RefSeq" id="WP_236291526.1">
    <property type="nucleotide sequence ID" value="NZ_CAKMMW010000022.1"/>
</dbReference>
<proteinExistence type="predicted"/>
<accession>A0ABM9CUD3</accession>
<feature type="region of interest" description="Disordered" evidence="1">
    <location>
        <begin position="38"/>
        <end position="96"/>
    </location>
</feature>
<evidence type="ECO:0000256" key="1">
    <source>
        <dbReference type="SAM" id="MobiDB-lite"/>
    </source>
</evidence>
<name>A0ABM9CUD3_9BACL</name>
<dbReference type="Proteomes" id="UP000838821">
    <property type="component" value="Unassembled WGS sequence"/>
</dbReference>
<sequence length="96" mass="10465">MAHTAEIKRVQSLLRHAQQLSGASNQADERIKSLSSRLEALQQLAGEHEAPSETESGSSEVEVSEETNEVNEEVNEEANDEVAVAEEQPAPDPQNE</sequence>
<protein>
    <submittedName>
        <fullName evidence="2">Uncharacterized protein</fullName>
    </submittedName>
</protein>
<reference evidence="2" key="1">
    <citation type="submission" date="2022-01" db="EMBL/GenBank/DDBJ databases">
        <authorList>
            <person name="Criscuolo A."/>
        </authorList>
    </citation>
    <scope>NUCLEOTIDE SEQUENCE</scope>
    <source>
        <strain evidence="2">CIP111891</strain>
    </source>
</reference>
<organism evidence="2 3">
    <name type="scientific">Paenibacillus allorhizoplanae</name>
    <dbReference type="NCBI Taxonomy" id="2905648"/>
    <lineage>
        <taxon>Bacteria</taxon>
        <taxon>Bacillati</taxon>
        <taxon>Bacillota</taxon>
        <taxon>Bacilli</taxon>
        <taxon>Bacillales</taxon>
        <taxon>Paenibacillaceae</taxon>
        <taxon>Paenibacillus</taxon>
    </lineage>
</organism>
<evidence type="ECO:0000313" key="2">
    <source>
        <dbReference type="EMBL" id="CAH1223020.1"/>
    </source>
</evidence>
<keyword evidence="3" id="KW-1185">Reference proteome</keyword>
<comment type="caution">
    <text evidence="2">The sequence shown here is derived from an EMBL/GenBank/DDBJ whole genome shotgun (WGS) entry which is preliminary data.</text>
</comment>
<dbReference type="EMBL" id="CAKMMW010000022">
    <property type="protein sequence ID" value="CAH1223020.1"/>
    <property type="molecule type" value="Genomic_DNA"/>
</dbReference>
<evidence type="ECO:0000313" key="3">
    <source>
        <dbReference type="Proteomes" id="UP000838821"/>
    </source>
</evidence>
<gene>
    <name evidence="2" type="ORF">PAECIP111891_05436</name>
</gene>
<feature type="compositionally biased region" description="Acidic residues" evidence="1">
    <location>
        <begin position="62"/>
        <end position="84"/>
    </location>
</feature>